<accession>L1L0W3</accession>
<proteinExistence type="predicted"/>
<dbReference type="Proteomes" id="UP000010411">
    <property type="component" value="Unassembled WGS sequence"/>
</dbReference>
<name>L1L0W3_9ACTN</name>
<evidence type="ECO:0000313" key="1">
    <source>
        <dbReference type="EMBL" id="EKX66315.1"/>
    </source>
</evidence>
<organism evidence="1 2">
    <name type="scientific">Streptomyces ipomoeae 91-03</name>
    <dbReference type="NCBI Taxonomy" id="698759"/>
    <lineage>
        <taxon>Bacteria</taxon>
        <taxon>Bacillati</taxon>
        <taxon>Actinomycetota</taxon>
        <taxon>Actinomycetes</taxon>
        <taxon>Kitasatosporales</taxon>
        <taxon>Streptomycetaceae</taxon>
        <taxon>Streptomyces</taxon>
    </lineage>
</organism>
<evidence type="ECO:0000313" key="2">
    <source>
        <dbReference type="Proteomes" id="UP000010411"/>
    </source>
</evidence>
<protein>
    <submittedName>
        <fullName evidence="1">Uncharacterized protein</fullName>
    </submittedName>
</protein>
<dbReference type="EMBL" id="AEJC01000231">
    <property type="protein sequence ID" value="EKX66315.1"/>
    <property type="molecule type" value="Genomic_DNA"/>
</dbReference>
<comment type="caution">
    <text evidence="1">The sequence shown here is derived from an EMBL/GenBank/DDBJ whole genome shotgun (WGS) entry which is preliminary data.</text>
</comment>
<dbReference type="PATRIC" id="fig|698759.3.peg.3111"/>
<dbReference type="AlphaFoldDB" id="L1L0W3"/>
<sequence>MTALIESGVLQVVGPRTRVRPDPDGRGFLIGSAAIPGPEVVTGTLIDARVAEPDLRRSTNPLLRHLLATGQCRPYRIPDPDGAYETGGLDVTARPYRVVDASGVPHPRRFAYGVPTEFVHWATAAGIRPGVGSVILEDADAMARAVLAP</sequence>
<gene>
    <name evidence="1" type="ORF">STRIP9103_08588</name>
</gene>
<keyword evidence="2" id="KW-1185">Reference proteome</keyword>
<reference evidence="1 2" key="1">
    <citation type="submission" date="2012-11" db="EMBL/GenBank/DDBJ databases">
        <authorList>
            <person name="Huguet-Tapia J.C."/>
            <person name="Durkin A.S."/>
            <person name="Pettis G.S."/>
            <person name="Badger J.H."/>
        </authorList>
    </citation>
    <scope>NUCLEOTIDE SEQUENCE [LARGE SCALE GENOMIC DNA]</scope>
    <source>
        <strain evidence="1 2">91-03</strain>
    </source>
</reference>